<dbReference type="PANTHER" id="PTHR45847:SF6">
    <property type="entry name" value="FATTY ACID AMIDE HYDROLASE"/>
    <property type="match status" value="1"/>
</dbReference>
<reference evidence="2 3" key="1">
    <citation type="submission" date="2016-04" db="EMBL/GenBank/DDBJ databases">
        <title>The genome of Intoshia linei affirms orthonectids as highly simplified spiralians.</title>
        <authorList>
            <person name="Mikhailov K.V."/>
            <person name="Slusarev G.S."/>
            <person name="Nikitin M.A."/>
            <person name="Logacheva M.D."/>
            <person name="Penin A."/>
            <person name="Aleoshin V."/>
            <person name="Panchin Y.V."/>
        </authorList>
    </citation>
    <scope>NUCLEOTIDE SEQUENCE [LARGE SCALE GENOMIC DNA]</scope>
    <source>
        <strain evidence="2">Intl2013</strain>
        <tissue evidence="2">Whole animal</tissue>
    </source>
</reference>
<protein>
    <recommendedName>
        <fullName evidence="1">Amidase domain-containing protein</fullName>
    </recommendedName>
</protein>
<accession>A0A177AQY0</accession>
<dbReference type="Pfam" id="PF01425">
    <property type="entry name" value="Amidase"/>
    <property type="match status" value="1"/>
</dbReference>
<keyword evidence="3" id="KW-1185">Reference proteome</keyword>
<dbReference type="InterPro" id="IPR052096">
    <property type="entry name" value="Endocannabinoid_amidase"/>
</dbReference>
<organism evidence="2 3">
    <name type="scientific">Intoshia linei</name>
    <dbReference type="NCBI Taxonomy" id="1819745"/>
    <lineage>
        <taxon>Eukaryota</taxon>
        <taxon>Metazoa</taxon>
        <taxon>Spiralia</taxon>
        <taxon>Lophotrochozoa</taxon>
        <taxon>Mesozoa</taxon>
        <taxon>Orthonectida</taxon>
        <taxon>Rhopaluridae</taxon>
        <taxon>Intoshia</taxon>
    </lineage>
</organism>
<dbReference type="AlphaFoldDB" id="A0A177AQY0"/>
<gene>
    <name evidence="2" type="ORF">A3Q56_07874</name>
</gene>
<dbReference type="InterPro" id="IPR023631">
    <property type="entry name" value="Amidase_dom"/>
</dbReference>
<evidence type="ECO:0000313" key="3">
    <source>
        <dbReference type="Proteomes" id="UP000078046"/>
    </source>
</evidence>
<name>A0A177AQY0_9BILA</name>
<dbReference type="InterPro" id="IPR036928">
    <property type="entry name" value="AS_sf"/>
</dbReference>
<dbReference type="SUPFAM" id="SSF75304">
    <property type="entry name" value="Amidase signature (AS) enzymes"/>
    <property type="match status" value="1"/>
</dbReference>
<evidence type="ECO:0000313" key="2">
    <source>
        <dbReference type="EMBL" id="OAF64417.1"/>
    </source>
</evidence>
<dbReference type="EMBL" id="LWCA01001853">
    <property type="protein sequence ID" value="OAF64417.1"/>
    <property type="molecule type" value="Genomic_DNA"/>
</dbReference>
<dbReference type="GO" id="GO:0009062">
    <property type="term" value="P:fatty acid catabolic process"/>
    <property type="evidence" value="ECO:0007669"/>
    <property type="project" value="TreeGrafter"/>
</dbReference>
<dbReference type="GO" id="GO:0017064">
    <property type="term" value="F:fatty acid amide hydrolase activity"/>
    <property type="evidence" value="ECO:0007669"/>
    <property type="project" value="TreeGrafter"/>
</dbReference>
<dbReference type="Proteomes" id="UP000078046">
    <property type="component" value="Unassembled WGS sequence"/>
</dbReference>
<comment type="caution">
    <text evidence="2">The sequence shown here is derived from an EMBL/GenBank/DDBJ whole genome shotgun (WGS) entry which is preliminary data.</text>
</comment>
<evidence type="ECO:0000259" key="1">
    <source>
        <dbReference type="Pfam" id="PF01425"/>
    </source>
</evidence>
<dbReference type="OrthoDB" id="6428749at2759"/>
<feature type="non-terminal residue" evidence="2">
    <location>
        <position position="1"/>
    </location>
</feature>
<proteinExistence type="predicted"/>
<dbReference type="GO" id="GO:0004040">
    <property type="term" value="F:amidase activity"/>
    <property type="evidence" value="ECO:0007669"/>
    <property type="project" value="TreeGrafter"/>
</dbReference>
<feature type="domain" description="Amidase" evidence="1">
    <location>
        <begin position="162"/>
        <end position="280"/>
    </location>
</feature>
<sequence length="282" mass="31287">HELNLLLDTPTSIDGKDLKVSDLVITALIDLNLSFMWNNGFLDVAIKISNILKPVKIGVEALNRLFKEDIIYSDEEICDVKEIDILERSISDSMKSNNILSNSHNLYDKFDRYERTGKLSSRLLKLKEALMTVQPTSTQNERSFSTASNFAIQAHRYTNCLTDVIEDAEKYIDDEKNGIFEGVPVSFKDGINVEGCYRTLGCTLFAKRVCKENDPIVNVMIMEGAVPFVKTNMAQLGFSFSCSNPIYGETFNPIGIPKGIQYTPGGSSGGEAALIRFGGSIL</sequence>
<dbReference type="Gene3D" id="3.90.1300.10">
    <property type="entry name" value="Amidase signature (AS) domain"/>
    <property type="match status" value="1"/>
</dbReference>
<dbReference type="PANTHER" id="PTHR45847">
    <property type="entry name" value="FATTY ACID AMIDE HYDROLASE"/>
    <property type="match status" value="1"/>
</dbReference>
<feature type="non-terminal residue" evidence="2">
    <location>
        <position position="282"/>
    </location>
</feature>